<dbReference type="EMBL" id="CP001687">
    <property type="protein sequence ID" value="ACV12258.1"/>
    <property type="molecule type" value="Genomic_DNA"/>
</dbReference>
<dbReference type="PANTHER" id="PTHR41930">
    <property type="entry name" value="UPF0200 PROTEIN MJ1399"/>
    <property type="match status" value="1"/>
</dbReference>
<sequence length="198" mass="21130">MTVFGIVGLPGSGKSEAAAVARELDVPVVTMGDVIRGACRDRGLDPATHHGEVAKALRAENGPAAIAEASLPHIEDGLEDSEHVVVDGIRSDVEVERFQAAFGEEFLLVSVEAPFETRADRLDLRGRDASVEDGGESLQDRDERELGFGMGEAMEMADVTIENVDSLADFQERIETLLTDGPSALADDERIELAEGNA</sequence>
<name>C7NU13_HALUD</name>
<evidence type="ECO:0000313" key="1">
    <source>
        <dbReference type="EMBL" id="ACV12258.1"/>
    </source>
</evidence>
<dbReference type="eggNOG" id="arCOG01045">
    <property type="taxonomic scope" value="Archaea"/>
</dbReference>
<keyword evidence="1" id="KW-0418">Kinase</keyword>
<evidence type="ECO:0000313" key="2">
    <source>
        <dbReference type="Proteomes" id="UP000002071"/>
    </source>
</evidence>
<dbReference type="RefSeq" id="WP_015789829.1">
    <property type="nucleotide sequence ID" value="NC_013158.1"/>
</dbReference>
<accession>C7NU13</accession>
<gene>
    <name evidence="1" type="ordered locus">Huta_2091</name>
</gene>
<protein>
    <submittedName>
        <fullName evidence="1">Adenylate kinase</fullName>
    </submittedName>
</protein>
<dbReference type="HOGENOM" id="CLU_096329_0_0_2"/>
<dbReference type="KEGG" id="hut:Huta_2091"/>
<dbReference type="PANTHER" id="PTHR41930:SF1">
    <property type="entry name" value="DEPHOSPHO-COA KINASE"/>
    <property type="match status" value="1"/>
</dbReference>
<organism evidence="1 2">
    <name type="scientific">Halorhabdus utahensis (strain DSM 12940 / JCM 11049 / AX-2)</name>
    <dbReference type="NCBI Taxonomy" id="519442"/>
    <lineage>
        <taxon>Archaea</taxon>
        <taxon>Methanobacteriati</taxon>
        <taxon>Methanobacteriota</taxon>
        <taxon>Stenosarchaea group</taxon>
        <taxon>Halobacteria</taxon>
        <taxon>Halobacteriales</taxon>
        <taxon>Haloarculaceae</taxon>
        <taxon>Halorhabdus</taxon>
    </lineage>
</organism>
<dbReference type="Gene3D" id="3.40.50.300">
    <property type="entry name" value="P-loop containing nucleotide triphosphate hydrolases"/>
    <property type="match status" value="1"/>
</dbReference>
<dbReference type="AlphaFoldDB" id="C7NU13"/>
<dbReference type="GeneID" id="8384385"/>
<dbReference type="Pfam" id="PF13238">
    <property type="entry name" value="AAA_18"/>
    <property type="match status" value="1"/>
</dbReference>
<dbReference type="GO" id="GO:0016301">
    <property type="term" value="F:kinase activity"/>
    <property type="evidence" value="ECO:0007669"/>
    <property type="project" value="UniProtKB-KW"/>
</dbReference>
<dbReference type="OrthoDB" id="85381at2157"/>
<reference evidence="1 2" key="1">
    <citation type="journal article" date="2009" name="Stand. Genomic Sci.">
        <title>Complete genome sequence of Halorhabdus utahensis type strain (AX-2).</title>
        <authorList>
            <person name="Anderson I."/>
            <person name="Tindall B.J."/>
            <person name="Pomrenke H."/>
            <person name="Goker M."/>
            <person name="Lapidus A."/>
            <person name="Nolan M."/>
            <person name="Copeland A."/>
            <person name="Glavina Del Rio T."/>
            <person name="Chen F."/>
            <person name="Tice H."/>
            <person name="Cheng J.F."/>
            <person name="Lucas S."/>
            <person name="Chertkov O."/>
            <person name="Bruce D."/>
            <person name="Brettin T."/>
            <person name="Detter J.C."/>
            <person name="Han C."/>
            <person name="Goodwin L."/>
            <person name="Land M."/>
            <person name="Hauser L."/>
            <person name="Chang Y.J."/>
            <person name="Jeffries C.D."/>
            <person name="Pitluck S."/>
            <person name="Pati A."/>
            <person name="Mavromatis K."/>
            <person name="Ivanova N."/>
            <person name="Ovchinnikova G."/>
            <person name="Chen A."/>
            <person name="Palaniappan K."/>
            <person name="Chain P."/>
            <person name="Rohde M."/>
            <person name="Bristow J."/>
            <person name="Eisen J.A."/>
            <person name="Markowitz V."/>
            <person name="Hugenholtz P."/>
            <person name="Kyrpides N.C."/>
            <person name="Klenk H.P."/>
        </authorList>
    </citation>
    <scope>NUCLEOTIDE SEQUENCE [LARGE SCALE GENOMIC DNA]</scope>
    <source>
        <strain evidence="2">DSM 12940 / JCM 11049 / AX-2</strain>
    </source>
</reference>
<keyword evidence="2" id="KW-1185">Reference proteome</keyword>
<dbReference type="STRING" id="519442.Huta_2091"/>
<dbReference type="InterPro" id="IPR027417">
    <property type="entry name" value="P-loop_NTPase"/>
</dbReference>
<dbReference type="SUPFAM" id="SSF52540">
    <property type="entry name" value="P-loop containing nucleoside triphosphate hydrolases"/>
    <property type="match status" value="1"/>
</dbReference>
<dbReference type="Proteomes" id="UP000002071">
    <property type="component" value="Chromosome"/>
</dbReference>
<keyword evidence="1" id="KW-0808">Transferase</keyword>
<proteinExistence type="predicted"/>